<name>A0A6J6FBE1_9ZZZZ</name>
<dbReference type="PANTHER" id="PTHR43615:SF1">
    <property type="entry name" value="PPDK_N DOMAIN-CONTAINING PROTEIN"/>
    <property type="match status" value="1"/>
</dbReference>
<dbReference type="SUPFAM" id="SSF52009">
    <property type="entry name" value="Phosphohistidine domain"/>
    <property type="match status" value="1"/>
</dbReference>
<reference evidence="2" key="1">
    <citation type="submission" date="2020-05" db="EMBL/GenBank/DDBJ databases">
        <authorList>
            <person name="Chiriac C."/>
            <person name="Salcher M."/>
            <person name="Ghai R."/>
            <person name="Kavagutti S V."/>
        </authorList>
    </citation>
    <scope>NUCLEOTIDE SEQUENCE</scope>
</reference>
<evidence type="ECO:0000313" key="2">
    <source>
        <dbReference type="EMBL" id="CAB4584294.1"/>
    </source>
</evidence>
<evidence type="ECO:0000259" key="1">
    <source>
        <dbReference type="Pfam" id="PF00391"/>
    </source>
</evidence>
<feature type="domain" description="PEP-utilising enzyme mobile" evidence="1">
    <location>
        <begin position="464"/>
        <end position="535"/>
    </location>
</feature>
<dbReference type="GO" id="GO:0016772">
    <property type="term" value="F:transferase activity, transferring phosphorus-containing groups"/>
    <property type="evidence" value="ECO:0007669"/>
    <property type="project" value="InterPro"/>
</dbReference>
<dbReference type="InterPro" id="IPR036637">
    <property type="entry name" value="Phosphohistidine_dom_sf"/>
</dbReference>
<proteinExistence type="predicted"/>
<dbReference type="Gene3D" id="3.50.30.10">
    <property type="entry name" value="Phosphohistidine domain"/>
    <property type="match status" value="1"/>
</dbReference>
<dbReference type="InterPro" id="IPR051549">
    <property type="entry name" value="PEP_Utilizing_Enz"/>
</dbReference>
<protein>
    <submittedName>
        <fullName evidence="2">Unannotated protein</fullName>
    </submittedName>
</protein>
<gene>
    <name evidence="2" type="ORF">UFOPK1493_03299</name>
</gene>
<dbReference type="AlphaFoldDB" id="A0A6J6FBE1"/>
<sequence length="540" mass="57901">MTRWLIDTSASSRFPVYTRSNASDVLPDPLSPLGATLSWRPGVMEGWRDGNVHNGAFLMEELTAEGLNPTCGIFNGYFYVNASVVRVFGERSGAGAAGIDAAFFGNRPDTPPYVAHPDDQNAEAGARIGERVGWVLSTTEWPDMDESKRTADGLRAARPDLSAASDAELVAYARSMTALNRRFFDDHVISSSNTAIGPTILGQLVPHLMVRLIAGAGDVDSAAPSGAMWKLSRLDPSSAEFREGFEQFLHTYGSRGPNEWDIYSDVWETRPALALALIDSMRAAPDESAPEARYDAVVADREAATKEALALFEGNDEATGTLLAAQASAMRFNAWRERTKANCIKAINEQRVAMLELGRRHLAEPKDVFLLLAEELDGFVADPGSFATTIAERKAAWRHLWTLEPPYFVQSDRGVPEIEDLQPKADVQVTIARPGDVLTGAPGCAGVVRGRACVLLDASDPTALEPGDILIAPNTDPAWTPLFVPAGGVIVDVGALNSHAIIVSRELGIPCAVSVVDATKRIPHGALVELDGGAGTVTML</sequence>
<organism evidence="2">
    <name type="scientific">freshwater metagenome</name>
    <dbReference type="NCBI Taxonomy" id="449393"/>
    <lineage>
        <taxon>unclassified sequences</taxon>
        <taxon>metagenomes</taxon>
        <taxon>ecological metagenomes</taxon>
    </lineage>
</organism>
<accession>A0A6J6FBE1</accession>
<dbReference type="InterPro" id="IPR008279">
    <property type="entry name" value="PEP-util_enz_mobile_dom"/>
</dbReference>
<dbReference type="EMBL" id="CAEZSR010000175">
    <property type="protein sequence ID" value="CAB4584294.1"/>
    <property type="molecule type" value="Genomic_DNA"/>
</dbReference>
<dbReference type="PANTHER" id="PTHR43615">
    <property type="entry name" value="PHOSPHOENOLPYRUVATE SYNTHASE-RELATED"/>
    <property type="match status" value="1"/>
</dbReference>
<dbReference type="Pfam" id="PF00391">
    <property type="entry name" value="PEP-utilizers"/>
    <property type="match status" value="1"/>
</dbReference>